<evidence type="ECO:0000313" key="2">
    <source>
        <dbReference type="Proteomes" id="UP000214880"/>
    </source>
</evidence>
<name>A0A1G9P569_9FIRM</name>
<organism evidence="1 2">
    <name type="scientific">Dendrosporobacter quercicolus</name>
    <dbReference type="NCBI Taxonomy" id="146817"/>
    <lineage>
        <taxon>Bacteria</taxon>
        <taxon>Bacillati</taxon>
        <taxon>Bacillota</taxon>
        <taxon>Negativicutes</taxon>
        <taxon>Selenomonadales</taxon>
        <taxon>Sporomusaceae</taxon>
        <taxon>Dendrosporobacter</taxon>
    </lineage>
</organism>
<accession>A0A1G9P569</accession>
<dbReference type="EMBL" id="FNHB01000001">
    <property type="protein sequence ID" value="SDL93651.1"/>
    <property type="molecule type" value="Genomic_DNA"/>
</dbReference>
<dbReference type="Proteomes" id="UP000214880">
    <property type="component" value="Unassembled WGS sequence"/>
</dbReference>
<reference evidence="1 2" key="1">
    <citation type="submission" date="2016-10" db="EMBL/GenBank/DDBJ databases">
        <authorList>
            <person name="de Groot N.N."/>
        </authorList>
    </citation>
    <scope>NUCLEOTIDE SEQUENCE [LARGE SCALE GENOMIC DNA]</scope>
    <source>
        <strain evidence="1 2">DSM 1736</strain>
    </source>
</reference>
<sequence>MNITLFASLGNVYANCEWIKGFAFKNAALWVKCALLPVICAGFGLSRNNCAHFGRVEYLLPHIVLPD</sequence>
<proteinExistence type="predicted"/>
<evidence type="ECO:0000313" key="1">
    <source>
        <dbReference type="EMBL" id="SDL93651.1"/>
    </source>
</evidence>
<dbReference type="AlphaFoldDB" id="A0A1G9P569"/>
<keyword evidence="2" id="KW-1185">Reference proteome</keyword>
<dbReference type="STRING" id="146817.SAMN04488502_1011224"/>
<gene>
    <name evidence="1" type="ORF">SAMN04488502_1011224</name>
</gene>
<protein>
    <submittedName>
        <fullName evidence="1">Uncharacterized protein</fullName>
    </submittedName>
</protein>